<dbReference type="NCBIfam" id="NF033788">
    <property type="entry name" value="HTH_metalloreg"/>
    <property type="match status" value="1"/>
</dbReference>
<dbReference type="Gene3D" id="1.10.10.10">
    <property type="entry name" value="Winged helix-like DNA-binding domain superfamily/Winged helix DNA-binding domain"/>
    <property type="match status" value="1"/>
</dbReference>
<dbReference type="CDD" id="cd00090">
    <property type="entry name" value="HTH_ARSR"/>
    <property type="match status" value="1"/>
</dbReference>
<dbReference type="Pfam" id="PF01022">
    <property type="entry name" value="HTH_5"/>
    <property type="match status" value="1"/>
</dbReference>
<dbReference type="InterPro" id="IPR036388">
    <property type="entry name" value="WH-like_DNA-bd_sf"/>
</dbReference>
<dbReference type="SMART" id="SM00418">
    <property type="entry name" value="HTH_ARSR"/>
    <property type="match status" value="1"/>
</dbReference>
<dbReference type="InterPro" id="IPR011991">
    <property type="entry name" value="ArsR-like_HTH"/>
</dbReference>
<gene>
    <name evidence="5" type="ORF">C3B54_11292</name>
</gene>
<dbReference type="EMBL" id="CP026923">
    <property type="protein sequence ID" value="AVG23290.1"/>
    <property type="molecule type" value="Genomic_DNA"/>
</dbReference>
<dbReference type="SUPFAM" id="SSF46785">
    <property type="entry name" value="Winged helix' DNA-binding domain"/>
    <property type="match status" value="1"/>
</dbReference>
<evidence type="ECO:0000256" key="3">
    <source>
        <dbReference type="ARBA" id="ARBA00023163"/>
    </source>
</evidence>
<name>A0A2L2BNP4_9MICO</name>
<evidence type="ECO:0000256" key="2">
    <source>
        <dbReference type="ARBA" id="ARBA00023125"/>
    </source>
</evidence>
<dbReference type="PANTHER" id="PTHR33154">
    <property type="entry name" value="TRANSCRIPTIONAL REGULATOR, ARSR FAMILY"/>
    <property type="match status" value="1"/>
</dbReference>
<dbReference type="OrthoDB" id="3628603at2"/>
<dbReference type="InterPro" id="IPR051081">
    <property type="entry name" value="HTH_MetalResp_TranReg"/>
</dbReference>
<dbReference type="Proteomes" id="UP000243077">
    <property type="component" value="Chromosome"/>
</dbReference>
<sequence>MADIFDVLADETRRDILVLLRQREAAASRSDEGALPGESSVGELVERLGITQPTVSKHLKVLRDHELVQVREDGQHRYYRLSAQSLGPVRTFLDGIVPAADGGPLGDVVDAPYVDLWPAGYQVGAFLGRLRQSIDASLGRSS</sequence>
<dbReference type="PANTHER" id="PTHR33154:SF33">
    <property type="entry name" value="TRANSCRIPTIONAL REPRESSOR SDPR"/>
    <property type="match status" value="1"/>
</dbReference>
<dbReference type="InterPro" id="IPR036390">
    <property type="entry name" value="WH_DNA-bd_sf"/>
</dbReference>
<accession>A0A2L2BNP4</accession>
<dbReference type="InterPro" id="IPR001845">
    <property type="entry name" value="HTH_ArsR_DNA-bd_dom"/>
</dbReference>
<keyword evidence="2" id="KW-0238">DNA-binding</keyword>
<dbReference type="KEGG" id="psai:C3B54_11292"/>
<dbReference type="PROSITE" id="PS50987">
    <property type="entry name" value="HTH_ARSR_2"/>
    <property type="match status" value="1"/>
</dbReference>
<dbReference type="AlphaFoldDB" id="A0A2L2BNP4"/>
<evidence type="ECO:0000313" key="6">
    <source>
        <dbReference type="Proteomes" id="UP000243077"/>
    </source>
</evidence>
<dbReference type="GO" id="GO:0003700">
    <property type="term" value="F:DNA-binding transcription factor activity"/>
    <property type="evidence" value="ECO:0007669"/>
    <property type="project" value="InterPro"/>
</dbReference>
<reference evidence="5 6" key="1">
    <citation type="submission" date="2018-02" db="EMBL/GenBank/DDBJ databases">
        <title>Complete genome of the streamlined marine actinobacterium Pontimonas salivibrio CL-TW6 adapted to coastal planktonic lifestype.</title>
        <authorList>
            <person name="Cho B.C."/>
            <person name="Hardies S.C."/>
            <person name="Jang G.I."/>
            <person name="Hwang C.Y."/>
        </authorList>
    </citation>
    <scope>NUCLEOTIDE SEQUENCE [LARGE SCALE GENOMIC DNA]</scope>
    <source>
        <strain evidence="5 6">CL-TW6</strain>
    </source>
</reference>
<keyword evidence="6" id="KW-1185">Reference proteome</keyword>
<keyword evidence="1" id="KW-0805">Transcription regulation</keyword>
<evidence type="ECO:0000256" key="1">
    <source>
        <dbReference type="ARBA" id="ARBA00023015"/>
    </source>
</evidence>
<keyword evidence="3" id="KW-0804">Transcription</keyword>
<proteinExistence type="predicted"/>
<feature type="domain" description="HTH arsR-type" evidence="4">
    <location>
        <begin position="1"/>
        <end position="104"/>
    </location>
</feature>
<dbReference type="GO" id="GO:0003677">
    <property type="term" value="F:DNA binding"/>
    <property type="evidence" value="ECO:0007669"/>
    <property type="project" value="UniProtKB-KW"/>
</dbReference>
<protein>
    <submittedName>
        <fullName evidence="5">ArsR family transcription regulator</fullName>
    </submittedName>
</protein>
<evidence type="ECO:0000259" key="4">
    <source>
        <dbReference type="PROSITE" id="PS50987"/>
    </source>
</evidence>
<dbReference type="RefSeq" id="WP_104912923.1">
    <property type="nucleotide sequence ID" value="NZ_CP026923.1"/>
</dbReference>
<evidence type="ECO:0000313" key="5">
    <source>
        <dbReference type="EMBL" id="AVG23290.1"/>
    </source>
</evidence>
<organism evidence="5 6">
    <name type="scientific">Pontimonas salivibrio</name>
    <dbReference type="NCBI Taxonomy" id="1159327"/>
    <lineage>
        <taxon>Bacteria</taxon>
        <taxon>Bacillati</taxon>
        <taxon>Actinomycetota</taxon>
        <taxon>Actinomycetes</taxon>
        <taxon>Micrococcales</taxon>
        <taxon>Microbacteriaceae</taxon>
        <taxon>Pontimonas</taxon>
    </lineage>
</organism>